<dbReference type="OrthoDB" id="1122493at2"/>
<keyword evidence="7 10" id="KW-1133">Transmembrane helix</keyword>
<evidence type="ECO:0000256" key="2">
    <source>
        <dbReference type="ARBA" id="ARBA00008445"/>
    </source>
</evidence>
<name>A0A2M9CUB5_9BACT</name>
<keyword evidence="3 10" id="KW-0813">Transport</keyword>
<dbReference type="GO" id="GO:0005886">
    <property type="term" value="C:plasma membrane"/>
    <property type="evidence" value="ECO:0007669"/>
    <property type="project" value="UniProtKB-SubCell"/>
</dbReference>
<accession>A0A2M9CUB5</accession>
<comment type="caution">
    <text evidence="12">The sequence shown here is derived from an EMBL/GenBank/DDBJ whole genome shotgun (WGS) entry which is preliminary data.</text>
</comment>
<dbReference type="GO" id="GO:0015450">
    <property type="term" value="F:protein-transporting ATPase activity"/>
    <property type="evidence" value="ECO:0007669"/>
    <property type="project" value="UniProtKB-UniRule"/>
</dbReference>
<dbReference type="GO" id="GO:0009306">
    <property type="term" value="P:protein secretion"/>
    <property type="evidence" value="ECO:0007669"/>
    <property type="project" value="UniProtKB-UniRule"/>
</dbReference>
<dbReference type="PANTHER" id="PTHR34182:SF1">
    <property type="entry name" value="PROTEIN-EXPORT MEMBRANE PROTEIN SECG"/>
    <property type="match status" value="1"/>
</dbReference>
<keyword evidence="8 10" id="KW-0811">Translocation</keyword>
<comment type="similarity">
    <text evidence="2 10">Belongs to the SecG family.</text>
</comment>
<protein>
    <recommendedName>
        <fullName evidence="10">Protein-export membrane protein SecG</fullName>
    </recommendedName>
</protein>
<proteinExistence type="inferred from homology"/>
<dbReference type="AlphaFoldDB" id="A0A2M9CUB5"/>
<sequence length="120" mass="12280">MIIFLTVLILIISVLLGLVVLIQNPKGGGLSGTFGGFGTQVIGAGRTTDVMEKTTWTLAILIGLLCLFSAFFIPRQSATSNQQPSAVEKAIQTMPVTPSAPTSAPAPAPTTPSGNTPGGK</sequence>
<keyword evidence="5 10" id="KW-0812">Transmembrane</keyword>
<evidence type="ECO:0000256" key="10">
    <source>
        <dbReference type="RuleBase" id="RU365087"/>
    </source>
</evidence>
<dbReference type="GO" id="GO:0043952">
    <property type="term" value="P:protein transport by the Sec complex"/>
    <property type="evidence" value="ECO:0007669"/>
    <property type="project" value="TreeGrafter"/>
</dbReference>
<dbReference type="PANTHER" id="PTHR34182">
    <property type="entry name" value="PROTEIN-EXPORT MEMBRANE PROTEIN SECG"/>
    <property type="match status" value="1"/>
</dbReference>
<dbReference type="InterPro" id="IPR004692">
    <property type="entry name" value="SecG"/>
</dbReference>
<evidence type="ECO:0000256" key="3">
    <source>
        <dbReference type="ARBA" id="ARBA00022448"/>
    </source>
</evidence>
<reference evidence="12 13" key="1">
    <citation type="submission" date="2017-11" db="EMBL/GenBank/DDBJ databases">
        <title>Genomic Encyclopedia of Archaeal and Bacterial Type Strains, Phase II (KMG-II): From Individual Species to Whole Genera.</title>
        <authorList>
            <person name="Goeker M."/>
        </authorList>
    </citation>
    <scope>NUCLEOTIDE SEQUENCE [LARGE SCALE GENOMIC DNA]</scope>
    <source>
        <strain evidence="12 13">DSM 27268</strain>
    </source>
</reference>
<evidence type="ECO:0000313" key="12">
    <source>
        <dbReference type="EMBL" id="PJJ75506.1"/>
    </source>
</evidence>
<evidence type="ECO:0000256" key="5">
    <source>
        <dbReference type="ARBA" id="ARBA00022692"/>
    </source>
</evidence>
<comment type="function">
    <text evidence="10">Involved in protein export. Participates in an early event of protein translocation.</text>
</comment>
<feature type="transmembrane region" description="Helical" evidence="10">
    <location>
        <begin position="55"/>
        <end position="73"/>
    </location>
</feature>
<evidence type="ECO:0000256" key="11">
    <source>
        <dbReference type="SAM" id="MobiDB-lite"/>
    </source>
</evidence>
<evidence type="ECO:0000256" key="4">
    <source>
        <dbReference type="ARBA" id="ARBA00022475"/>
    </source>
</evidence>
<dbReference type="Pfam" id="PF03840">
    <property type="entry name" value="SecG"/>
    <property type="match status" value="1"/>
</dbReference>
<comment type="subcellular location">
    <subcellularLocation>
        <location evidence="1 10">Cell membrane</location>
        <topology evidence="1 10">Multi-pass membrane protein</topology>
    </subcellularLocation>
</comment>
<keyword evidence="13" id="KW-1185">Reference proteome</keyword>
<evidence type="ECO:0000256" key="9">
    <source>
        <dbReference type="ARBA" id="ARBA00023136"/>
    </source>
</evidence>
<evidence type="ECO:0000256" key="7">
    <source>
        <dbReference type="ARBA" id="ARBA00022989"/>
    </source>
</evidence>
<evidence type="ECO:0000256" key="1">
    <source>
        <dbReference type="ARBA" id="ARBA00004651"/>
    </source>
</evidence>
<keyword evidence="9 10" id="KW-0472">Membrane</keyword>
<evidence type="ECO:0000256" key="8">
    <source>
        <dbReference type="ARBA" id="ARBA00023010"/>
    </source>
</evidence>
<dbReference type="EMBL" id="PGFG01000001">
    <property type="protein sequence ID" value="PJJ75506.1"/>
    <property type="molecule type" value="Genomic_DNA"/>
</dbReference>
<dbReference type="RefSeq" id="WP_100315338.1">
    <property type="nucleotide sequence ID" value="NZ_PGFG01000001.1"/>
</dbReference>
<dbReference type="GO" id="GO:0065002">
    <property type="term" value="P:intracellular protein transmembrane transport"/>
    <property type="evidence" value="ECO:0007669"/>
    <property type="project" value="TreeGrafter"/>
</dbReference>
<feature type="region of interest" description="Disordered" evidence="11">
    <location>
        <begin position="83"/>
        <end position="120"/>
    </location>
</feature>
<organism evidence="12 13">
    <name type="scientific">Thermoflavifilum aggregans</name>
    <dbReference type="NCBI Taxonomy" id="454188"/>
    <lineage>
        <taxon>Bacteria</taxon>
        <taxon>Pseudomonadati</taxon>
        <taxon>Bacteroidota</taxon>
        <taxon>Chitinophagia</taxon>
        <taxon>Chitinophagales</taxon>
        <taxon>Chitinophagaceae</taxon>
        <taxon>Thermoflavifilum</taxon>
    </lineage>
</organism>
<dbReference type="Proteomes" id="UP000230000">
    <property type="component" value="Unassembled WGS sequence"/>
</dbReference>
<comment type="caution">
    <text evidence="10">Lacks conserved residue(s) required for the propagation of feature annotation.</text>
</comment>
<keyword evidence="6 10" id="KW-0653">Protein transport</keyword>
<evidence type="ECO:0000313" key="13">
    <source>
        <dbReference type="Proteomes" id="UP000230000"/>
    </source>
</evidence>
<dbReference type="NCBIfam" id="TIGR00810">
    <property type="entry name" value="secG"/>
    <property type="match status" value="1"/>
</dbReference>
<evidence type="ECO:0000256" key="6">
    <source>
        <dbReference type="ARBA" id="ARBA00022927"/>
    </source>
</evidence>
<gene>
    <name evidence="12" type="ORF">BXY57_1085</name>
</gene>
<keyword evidence="4 10" id="KW-1003">Cell membrane</keyword>